<organism evidence="3 4">
    <name type="scientific">Allochromatium humboldtianum</name>
    <dbReference type="NCBI Taxonomy" id="504901"/>
    <lineage>
        <taxon>Bacteria</taxon>
        <taxon>Pseudomonadati</taxon>
        <taxon>Pseudomonadota</taxon>
        <taxon>Gammaproteobacteria</taxon>
        <taxon>Chromatiales</taxon>
        <taxon>Chromatiaceae</taxon>
        <taxon>Allochromatium</taxon>
    </lineage>
</organism>
<feature type="compositionally biased region" description="Polar residues" evidence="2">
    <location>
        <begin position="153"/>
        <end position="168"/>
    </location>
</feature>
<gene>
    <name evidence="3" type="ORF">HW932_02710</name>
</gene>
<evidence type="ECO:0000313" key="3">
    <source>
        <dbReference type="EMBL" id="NVZ08169.1"/>
    </source>
</evidence>
<evidence type="ECO:0000313" key="4">
    <source>
        <dbReference type="Proteomes" id="UP000592294"/>
    </source>
</evidence>
<dbReference type="Proteomes" id="UP000592294">
    <property type="component" value="Unassembled WGS sequence"/>
</dbReference>
<sequence>MKSPQSALILSASALVLSLVAIGLQFSPLHKRMGDHAASATVQEPPVEGARTVRKETPETTPAVAAASEATERLLDEQARRIEGLERQLAQITRVMRASGLDTAAPLLSGPPGSEPLLTTLGEQYATRARFEESRQRLSERAAQMRQRDLETYGQSDFQRLTELSQQARPRRGNETQAERSEREAALNSLMTNYPESWATSVAVAEQALDAAMNRNTQSAEMYYESLISTSPYGEVVTEQGIDAIPTLQTYLARQYIQEGRTAEANAILDALSAQPDRLIIEPNAMGEPTTQPVSEIVNDLRQSLTPGP</sequence>
<proteinExistence type="predicted"/>
<comment type="caution">
    <text evidence="3">The sequence shown here is derived from an EMBL/GenBank/DDBJ whole genome shotgun (WGS) entry which is preliminary data.</text>
</comment>
<feature type="compositionally biased region" description="Basic and acidic residues" evidence="2">
    <location>
        <begin position="172"/>
        <end position="183"/>
    </location>
</feature>
<evidence type="ECO:0000256" key="1">
    <source>
        <dbReference type="SAM" id="Coils"/>
    </source>
</evidence>
<evidence type="ECO:0000256" key="2">
    <source>
        <dbReference type="SAM" id="MobiDB-lite"/>
    </source>
</evidence>
<feature type="coiled-coil region" evidence="1">
    <location>
        <begin position="68"/>
        <end position="95"/>
    </location>
</feature>
<feature type="region of interest" description="Disordered" evidence="2">
    <location>
        <begin position="37"/>
        <end position="68"/>
    </location>
</feature>
<dbReference type="AlphaFoldDB" id="A0A850R0Q9"/>
<feature type="region of interest" description="Disordered" evidence="2">
    <location>
        <begin position="136"/>
        <end position="183"/>
    </location>
</feature>
<accession>A0A850R0Q9</accession>
<keyword evidence="1" id="KW-0175">Coiled coil</keyword>
<feature type="compositionally biased region" description="Low complexity" evidence="2">
    <location>
        <begin position="59"/>
        <end position="68"/>
    </location>
</feature>
<keyword evidence="4" id="KW-1185">Reference proteome</keyword>
<reference evidence="3 4" key="1">
    <citation type="submission" date="2020-06" db="EMBL/GenBank/DDBJ databases">
        <title>Whole-genome sequence of Allochromatium humboldtianum DSM 21881, type strain.</title>
        <authorList>
            <person name="Kyndt J.A."/>
            <person name="Meyer T.E."/>
        </authorList>
    </citation>
    <scope>NUCLEOTIDE SEQUENCE [LARGE SCALE GENOMIC DNA]</scope>
    <source>
        <strain evidence="3 4">DSM 21881</strain>
    </source>
</reference>
<dbReference type="RefSeq" id="WP_176974966.1">
    <property type="nucleotide sequence ID" value="NZ_JABZEO010000002.1"/>
</dbReference>
<name>A0A850R0Q9_9GAMM</name>
<protein>
    <submittedName>
        <fullName evidence="3">Uncharacterized protein</fullName>
    </submittedName>
</protein>
<dbReference type="EMBL" id="JABZEO010000002">
    <property type="protein sequence ID" value="NVZ08169.1"/>
    <property type="molecule type" value="Genomic_DNA"/>
</dbReference>